<dbReference type="GO" id="GO:0017178">
    <property type="term" value="F:diphthine-ammonia ligase activity"/>
    <property type="evidence" value="ECO:0007669"/>
    <property type="project" value="UniProtKB-EC"/>
</dbReference>
<dbReference type="EMBL" id="LK032110">
    <property type="protein sequence ID" value="CDY20689.1"/>
    <property type="molecule type" value="Genomic_DNA"/>
</dbReference>
<dbReference type="PaxDb" id="3708-A0A078G5P5"/>
<accession>A0A078G5P5</accession>
<name>A0A078G5P5_BRANA</name>
<dbReference type="SUPFAM" id="SSF52402">
    <property type="entry name" value="Adenine nucleotide alpha hydrolases-like"/>
    <property type="match status" value="1"/>
</dbReference>
<sequence>MKVVALVSGGKDSCYVMMKCIQYGHEIVALANLLPVDDSVDELDSYMYQTVGHQIIRVTRFCVYLLNKTLSENSFSWKDTTSLRIHFSTSLGVSVKRLFNIFETAFKELNEMSPEGINLHSILSKKKKNNNNTFNLVPVLGAGNSSASLDNIITCELFSLRS</sequence>
<proteinExistence type="predicted"/>
<dbReference type="PANTHER" id="PTHR12196:SF2">
    <property type="entry name" value="DIPHTHINE--AMMONIA LIGASE"/>
    <property type="match status" value="1"/>
</dbReference>
<organism evidence="7 8">
    <name type="scientific">Brassica napus</name>
    <name type="common">Rape</name>
    <dbReference type="NCBI Taxonomy" id="3708"/>
    <lineage>
        <taxon>Eukaryota</taxon>
        <taxon>Viridiplantae</taxon>
        <taxon>Streptophyta</taxon>
        <taxon>Embryophyta</taxon>
        <taxon>Tracheophyta</taxon>
        <taxon>Spermatophyta</taxon>
        <taxon>Magnoliopsida</taxon>
        <taxon>eudicotyledons</taxon>
        <taxon>Gunneridae</taxon>
        <taxon>Pentapetalae</taxon>
        <taxon>rosids</taxon>
        <taxon>malvids</taxon>
        <taxon>Brassicales</taxon>
        <taxon>Brassicaceae</taxon>
        <taxon>Brassiceae</taxon>
        <taxon>Brassica</taxon>
    </lineage>
</organism>
<dbReference type="InterPro" id="IPR014729">
    <property type="entry name" value="Rossmann-like_a/b/a_fold"/>
</dbReference>
<evidence type="ECO:0000313" key="7">
    <source>
        <dbReference type="EMBL" id="CDY20689.1"/>
    </source>
</evidence>
<evidence type="ECO:0000256" key="3">
    <source>
        <dbReference type="ARBA" id="ARBA00029814"/>
    </source>
</evidence>
<dbReference type="Gramene" id="CDY20689">
    <property type="protein sequence ID" value="CDY20689"/>
    <property type="gene ID" value="GSBRNA2T00012877001"/>
</dbReference>
<dbReference type="STRING" id="3708.A0A078G5P5"/>
<dbReference type="Gene3D" id="3.40.50.620">
    <property type="entry name" value="HUPs"/>
    <property type="match status" value="1"/>
</dbReference>
<dbReference type="Pfam" id="PF01902">
    <property type="entry name" value="Diphthami_syn_2"/>
    <property type="match status" value="1"/>
</dbReference>
<evidence type="ECO:0000313" key="8">
    <source>
        <dbReference type="Proteomes" id="UP000028999"/>
    </source>
</evidence>
<evidence type="ECO:0000256" key="2">
    <source>
        <dbReference type="ARBA" id="ARBA00018426"/>
    </source>
</evidence>
<protein>
    <recommendedName>
        <fullName evidence="2">Diphthine--ammonia ligase</fullName>
        <ecNumber evidence="1">6.3.1.14</ecNumber>
    </recommendedName>
    <alternativeName>
        <fullName evidence="3">Diphthamide synthase</fullName>
    </alternativeName>
    <alternativeName>
        <fullName evidence="4">Diphthamide synthetase</fullName>
    </alternativeName>
</protein>
<dbReference type="InterPro" id="IPR002761">
    <property type="entry name" value="Diphthami_syn_dom"/>
</dbReference>
<dbReference type="PANTHER" id="PTHR12196">
    <property type="entry name" value="DOMAIN OF UNKNOWN FUNCTION 71 DUF71 -CONTAINING PROTEIN"/>
    <property type="match status" value="1"/>
</dbReference>
<evidence type="ECO:0000256" key="5">
    <source>
        <dbReference type="ARBA" id="ARBA00048108"/>
    </source>
</evidence>
<gene>
    <name evidence="7" type="primary">BnaC08g13690D</name>
    <name evidence="7" type="ORF">GSBRNA2T00012877001</name>
</gene>
<feature type="domain" description="Diphthamide synthase" evidence="6">
    <location>
        <begin position="1"/>
        <end position="59"/>
    </location>
</feature>
<dbReference type="AlphaFoldDB" id="A0A078G5P5"/>
<reference evidence="7 8" key="1">
    <citation type="journal article" date="2014" name="Science">
        <title>Plant genetics. Early allopolyploid evolution in the post-Neolithic Brassica napus oilseed genome.</title>
        <authorList>
            <person name="Chalhoub B."/>
            <person name="Denoeud F."/>
            <person name="Liu S."/>
            <person name="Parkin I.A."/>
            <person name="Tang H."/>
            <person name="Wang X."/>
            <person name="Chiquet J."/>
            <person name="Belcram H."/>
            <person name="Tong C."/>
            <person name="Samans B."/>
            <person name="Correa M."/>
            <person name="Da Silva C."/>
            <person name="Just J."/>
            <person name="Falentin C."/>
            <person name="Koh C.S."/>
            <person name="Le Clainche I."/>
            <person name="Bernard M."/>
            <person name="Bento P."/>
            <person name="Noel B."/>
            <person name="Labadie K."/>
            <person name="Alberti A."/>
            <person name="Charles M."/>
            <person name="Arnaud D."/>
            <person name="Guo H."/>
            <person name="Daviaud C."/>
            <person name="Alamery S."/>
            <person name="Jabbari K."/>
            <person name="Zhao M."/>
            <person name="Edger P.P."/>
            <person name="Chelaifa H."/>
            <person name="Tack D."/>
            <person name="Lassalle G."/>
            <person name="Mestiri I."/>
            <person name="Schnel N."/>
            <person name="Le Paslier M.C."/>
            <person name="Fan G."/>
            <person name="Renault V."/>
            <person name="Bayer P.E."/>
            <person name="Golicz A.A."/>
            <person name="Manoli S."/>
            <person name="Lee T.H."/>
            <person name="Thi V.H."/>
            <person name="Chalabi S."/>
            <person name="Hu Q."/>
            <person name="Fan C."/>
            <person name="Tollenaere R."/>
            <person name="Lu Y."/>
            <person name="Battail C."/>
            <person name="Shen J."/>
            <person name="Sidebottom C.H."/>
            <person name="Wang X."/>
            <person name="Canaguier A."/>
            <person name="Chauveau A."/>
            <person name="Berard A."/>
            <person name="Deniot G."/>
            <person name="Guan M."/>
            <person name="Liu Z."/>
            <person name="Sun F."/>
            <person name="Lim Y.P."/>
            <person name="Lyons E."/>
            <person name="Town C.D."/>
            <person name="Bancroft I."/>
            <person name="Wang X."/>
            <person name="Meng J."/>
            <person name="Ma J."/>
            <person name="Pires J.C."/>
            <person name="King G.J."/>
            <person name="Brunel D."/>
            <person name="Delourme R."/>
            <person name="Renard M."/>
            <person name="Aury J.M."/>
            <person name="Adams K.L."/>
            <person name="Batley J."/>
            <person name="Snowdon R.J."/>
            <person name="Tost J."/>
            <person name="Edwards D."/>
            <person name="Zhou Y."/>
            <person name="Hua W."/>
            <person name="Sharpe A.G."/>
            <person name="Paterson A.H."/>
            <person name="Guan C."/>
            <person name="Wincker P."/>
        </authorList>
    </citation>
    <scope>NUCLEOTIDE SEQUENCE [LARGE SCALE GENOMIC DNA]</scope>
    <source>
        <strain evidence="8">cv. Darmor-bzh</strain>
    </source>
</reference>
<comment type="catalytic activity">
    <reaction evidence="5">
        <text>diphthine-[translation elongation factor 2] + NH4(+) + ATP = diphthamide-[translation elongation factor 2] + AMP + diphosphate + H(+)</text>
        <dbReference type="Rhea" id="RHEA:19753"/>
        <dbReference type="Rhea" id="RHEA-COMP:10172"/>
        <dbReference type="Rhea" id="RHEA-COMP:10174"/>
        <dbReference type="ChEBI" id="CHEBI:15378"/>
        <dbReference type="ChEBI" id="CHEBI:16692"/>
        <dbReference type="ChEBI" id="CHEBI:28938"/>
        <dbReference type="ChEBI" id="CHEBI:30616"/>
        <dbReference type="ChEBI" id="CHEBI:33019"/>
        <dbReference type="ChEBI" id="CHEBI:82696"/>
        <dbReference type="ChEBI" id="CHEBI:456215"/>
        <dbReference type="EC" id="6.3.1.14"/>
    </reaction>
</comment>
<evidence type="ECO:0000259" key="6">
    <source>
        <dbReference type="Pfam" id="PF01902"/>
    </source>
</evidence>
<dbReference type="EC" id="6.3.1.14" evidence="1"/>
<evidence type="ECO:0000256" key="1">
    <source>
        <dbReference type="ARBA" id="ARBA00012089"/>
    </source>
</evidence>
<dbReference type="Proteomes" id="UP000028999">
    <property type="component" value="Unassembled WGS sequence"/>
</dbReference>
<dbReference type="InterPro" id="IPR030662">
    <property type="entry name" value="DPH6/MJ0570"/>
</dbReference>
<evidence type="ECO:0000256" key="4">
    <source>
        <dbReference type="ARBA" id="ARBA00031552"/>
    </source>
</evidence>
<keyword evidence="8" id="KW-1185">Reference proteome</keyword>